<evidence type="ECO:0000313" key="2">
    <source>
        <dbReference type="Proteomes" id="UP000217257"/>
    </source>
</evidence>
<evidence type="ECO:0000313" key="1">
    <source>
        <dbReference type="EMBL" id="ATB38537.1"/>
    </source>
</evidence>
<dbReference type="EMBL" id="CP022098">
    <property type="protein sequence ID" value="ATB38537.1"/>
    <property type="molecule type" value="Genomic_DNA"/>
</dbReference>
<accession>A0A250J4W7</accession>
<protein>
    <submittedName>
        <fullName evidence="1">Uncharacterized protein</fullName>
    </submittedName>
</protein>
<dbReference type="Pfam" id="PF20311">
    <property type="entry name" value="DUF6607"/>
    <property type="match status" value="1"/>
</dbReference>
<name>A0A250J4W7_9BACT</name>
<dbReference type="Proteomes" id="UP000217257">
    <property type="component" value="Chromosome"/>
</dbReference>
<dbReference type="KEGG" id="cfus:CYFUS_003972"/>
<sequence length="342" mass="39105">MPPSAAPSWPRQERPWRVVLALSTLSLTLACASRSGVSAGSGEHPVSSACDPERDRAAILQMAGNYRVEFAFDETVGFSEGYTLHAPYRASATEWVEVLEDTPRKVSLQHVLMMERDGKRATLKHWRQDWTFEDTTLLEFRGHRTWERRVLAPHEVACTWSQAVYEVDDGPRYEGHGRWTHAHGVSAWQSEETWRPLPRREYTKRGDYDVLVTTNRHALTPTGWVHEQDSLKVALGPTPHALAREHGLNLYTRQPADTASTETSTAWKQTQGFWSEVRDEWRTLFQSHPRFTLRDSVDGKPRFEHLFALEHTAASERRERIRAAIERFLETTVSARAAPPGE</sequence>
<reference evidence="1 2" key="1">
    <citation type="submission" date="2017-06" db="EMBL/GenBank/DDBJ databases">
        <title>Sequencing and comparative analysis of myxobacterial genomes.</title>
        <authorList>
            <person name="Rupp O."/>
            <person name="Goesmann A."/>
            <person name="Sogaard-Andersen L."/>
        </authorList>
    </citation>
    <scope>NUCLEOTIDE SEQUENCE [LARGE SCALE GENOMIC DNA]</scope>
    <source>
        <strain evidence="1 2">DSM 52655</strain>
    </source>
</reference>
<proteinExistence type="predicted"/>
<dbReference type="AlphaFoldDB" id="A0A250J4W7"/>
<organism evidence="1 2">
    <name type="scientific">Cystobacter fuscus</name>
    <dbReference type="NCBI Taxonomy" id="43"/>
    <lineage>
        <taxon>Bacteria</taxon>
        <taxon>Pseudomonadati</taxon>
        <taxon>Myxococcota</taxon>
        <taxon>Myxococcia</taxon>
        <taxon>Myxococcales</taxon>
        <taxon>Cystobacterineae</taxon>
        <taxon>Archangiaceae</taxon>
        <taxon>Cystobacter</taxon>
    </lineage>
</organism>
<dbReference type="InterPro" id="IPR046715">
    <property type="entry name" value="DUF6607"/>
</dbReference>
<gene>
    <name evidence="1" type="ORF">CYFUS_003972</name>
</gene>